<gene>
    <name evidence="2" type="ORF">SteCoe_19340</name>
</gene>
<keyword evidence="3" id="KW-1185">Reference proteome</keyword>
<dbReference type="InterPro" id="IPR000195">
    <property type="entry name" value="Rab-GAP-TBC_dom"/>
</dbReference>
<evidence type="ECO:0000313" key="3">
    <source>
        <dbReference type="Proteomes" id="UP000187209"/>
    </source>
</evidence>
<dbReference type="Pfam" id="PF00566">
    <property type="entry name" value="RabGAP-TBC"/>
    <property type="match status" value="1"/>
</dbReference>
<evidence type="ECO:0000259" key="1">
    <source>
        <dbReference type="PROSITE" id="PS50086"/>
    </source>
</evidence>
<organism evidence="2 3">
    <name type="scientific">Stentor coeruleus</name>
    <dbReference type="NCBI Taxonomy" id="5963"/>
    <lineage>
        <taxon>Eukaryota</taxon>
        <taxon>Sar</taxon>
        <taxon>Alveolata</taxon>
        <taxon>Ciliophora</taxon>
        <taxon>Postciliodesmatophora</taxon>
        <taxon>Heterotrichea</taxon>
        <taxon>Heterotrichida</taxon>
        <taxon>Stentoridae</taxon>
        <taxon>Stentor</taxon>
    </lineage>
</organism>
<dbReference type="GO" id="GO:0031267">
    <property type="term" value="F:small GTPase binding"/>
    <property type="evidence" value="ECO:0007669"/>
    <property type="project" value="TreeGrafter"/>
</dbReference>
<protein>
    <recommendedName>
        <fullName evidence="1">Rab-GAP TBC domain-containing protein</fullName>
    </recommendedName>
</protein>
<dbReference type="PANTHER" id="PTHR47219:SF9">
    <property type="entry name" value="GTPASE ACTIVATING PROTEIN AND CENTROSOME-ASSOCIATED, ISOFORM B"/>
    <property type="match status" value="1"/>
</dbReference>
<dbReference type="PROSITE" id="PS50086">
    <property type="entry name" value="TBC_RABGAP"/>
    <property type="match status" value="1"/>
</dbReference>
<evidence type="ECO:0000313" key="2">
    <source>
        <dbReference type="EMBL" id="OMJ80434.1"/>
    </source>
</evidence>
<accession>A0A1R2BUK0</accession>
<name>A0A1R2BUK0_9CILI</name>
<dbReference type="AlphaFoldDB" id="A0A1R2BUK0"/>
<dbReference type="GO" id="GO:0005096">
    <property type="term" value="F:GTPase activator activity"/>
    <property type="evidence" value="ECO:0007669"/>
    <property type="project" value="TreeGrafter"/>
</dbReference>
<proteinExistence type="predicted"/>
<feature type="domain" description="Rab-GAP TBC" evidence="1">
    <location>
        <begin position="46"/>
        <end position="186"/>
    </location>
</feature>
<comment type="caution">
    <text evidence="2">The sequence shown here is derived from an EMBL/GenBank/DDBJ whole genome shotgun (WGS) entry which is preliminary data.</text>
</comment>
<dbReference type="InterPro" id="IPR050302">
    <property type="entry name" value="Rab_GAP_TBC_domain"/>
</dbReference>
<reference evidence="2 3" key="1">
    <citation type="submission" date="2016-11" db="EMBL/GenBank/DDBJ databases">
        <title>The macronuclear genome of Stentor coeruleus: a giant cell with tiny introns.</title>
        <authorList>
            <person name="Slabodnick M."/>
            <person name="Ruby J.G."/>
            <person name="Reiff S.B."/>
            <person name="Swart E.C."/>
            <person name="Gosai S."/>
            <person name="Prabakaran S."/>
            <person name="Witkowska E."/>
            <person name="Larue G.E."/>
            <person name="Fisher S."/>
            <person name="Freeman R.M."/>
            <person name="Gunawardena J."/>
            <person name="Chu W."/>
            <person name="Stover N.A."/>
            <person name="Gregory B.D."/>
            <person name="Nowacki M."/>
            <person name="Derisi J."/>
            <person name="Roy S.W."/>
            <person name="Marshall W.F."/>
            <person name="Sood P."/>
        </authorList>
    </citation>
    <scope>NUCLEOTIDE SEQUENCE [LARGE SCALE GENOMIC DNA]</scope>
    <source>
        <strain evidence="2">WM001</strain>
    </source>
</reference>
<sequence length="186" mass="21756">MLLIAHSRILDYLSTQEIAELYTINKLHLNHLKRIKALKSSIWRGDISEKIRPKFWIYQCPIYKVQQDVCKMLRLPESFESPYQFIQNSITLNKPLEESSLDLEATRNEILKDIPRTQLITDNQKEQGQLLRILLALAYIKPSIGYCQGMNFLGAVLLKVVKSEEITFLLLLGMMKKWDMENIFPE</sequence>
<dbReference type="Proteomes" id="UP000187209">
    <property type="component" value="Unassembled WGS sequence"/>
</dbReference>
<dbReference type="PANTHER" id="PTHR47219">
    <property type="entry name" value="RAB GTPASE-ACTIVATING PROTEIN 1-LIKE"/>
    <property type="match status" value="1"/>
</dbReference>
<dbReference type="InterPro" id="IPR035969">
    <property type="entry name" value="Rab-GAP_TBC_sf"/>
</dbReference>
<dbReference type="SUPFAM" id="SSF47923">
    <property type="entry name" value="Ypt/Rab-GAP domain of gyp1p"/>
    <property type="match status" value="1"/>
</dbReference>
<dbReference type="OrthoDB" id="294251at2759"/>
<dbReference type="Gene3D" id="1.10.8.270">
    <property type="entry name" value="putative rabgap domain of human tbc1 domain family member 14 like domains"/>
    <property type="match status" value="1"/>
</dbReference>
<dbReference type="EMBL" id="MPUH01000424">
    <property type="protein sequence ID" value="OMJ80434.1"/>
    <property type="molecule type" value="Genomic_DNA"/>
</dbReference>